<evidence type="ECO:0000313" key="3">
    <source>
        <dbReference type="EMBL" id="SNT02614.1"/>
    </source>
</evidence>
<keyword evidence="4" id="KW-1185">Reference proteome</keyword>
<feature type="chain" id="PRO_5013190002" evidence="2">
    <location>
        <begin position="28"/>
        <end position="380"/>
    </location>
</feature>
<feature type="compositionally biased region" description="Basic and acidic residues" evidence="1">
    <location>
        <begin position="329"/>
        <end position="339"/>
    </location>
</feature>
<sequence>MVSDCCPNRSSVFVTLLCLLLPVYARAQVFVVGEKTATADLSTEFHPTRMSLPDAGLTERGMRELERNLDGEQGFAHRALPMGAGLTLEANGQLKPGPDGYRKMIYEKGQAAAAGDRVAITSLKVAGDRIILDLNGGPYLKHRFLRHLEVNGMQVANDGKTQATGARITLTFEGGVPDISAAEVKALLEPVIDFGVKTTEQAYGEAQPAPVKEAISEHDVKVGMNHRMVLAALGQPESKVREHDEKDPDGPRYEEWIYGHVPQTVRFIRFEGDRVSMVKVAAPGQQIAVRTQDELDGYLPPAPTREIAMGDAPVGDPAHRPTPPTLLKPGDKVDVDGEKNGAVQMPPEKKEKVQPIPAPPSSSEPGMAASKPTLCSPMPQ</sequence>
<proteinExistence type="predicted"/>
<organism evidence="3 4">
    <name type="scientific">Granulicella rosea</name>
    <dbReference type="NCBI Taxonomy" id="474952"/>
    <lineage>
        <taxon>Bacteria</taxon>
        <taxon>Pseudomonadati</taxon>
        <taxon>Acidobacteriota</taxon>
        <taxon>Terriglobia</taxon>
        <taxon>Terriglobales</taxon>
        <taxon>Acidobacteriaceae</taxon>
        <taxon>Granulicella</taxon>
    </lineage>
</organism>
<reference evidence="3 4" key="1">
    <citation type="submission" date="2017-06" db="EMBL/GenBank/DDBJ databases">
        <authorList>
            <person name="Kim H.J."/>
            <person name="Triplett B.A."/>
        </authorList>
    </citation>
    <scope>NUCLEOTIDE SEQUENCE [LARGE SCALE GENOMIC DNA]</scope>
    <source>
        <strain evidence="3 4">DSM 18704</strain>
    </source>
</reference>
<dbReference type="OrthoDB" id="109537at2"/>
<evidence type="ECO:0000256" key="2">
    <source>
        <dbReference type="SAM" id="SignalP"/>
    </source>
</evidence>
<protein>
    <submittedName>
        <fullName evidence="3">Uncharacterized protein</fullName>
    </submittedName>
</protein>
<dbReference type="EMBL" id="FZOU01000003">
    <property type="protein sequence ID" value="SNT02614.1"/>
    <property type="molecule type" value="Genomic_DNA"/>
</dbReference>
<feature type="region of interest" description="Disordered" evidence="1">
    <location>
        <begin position="300"/>
        <end position="380"/>
    </location>
</feature>
<accession>A0A239JD63</accession>
<keyword evidence="2" id="KW-0732">Signal</keyword>
<dbReference type="AlphaFoldDB" id="A0A239JD63"/>
<name>A0A239JD63_9BACT</name>
<evidence type="ECO:0000313" key="4">
    <source>
        <dbReference type="Proteomes" id="UP000198356"/>
    </source>
</evidence>
<dbReference type="Proteomes" id="UP000198356">
    <property type="component" value="Unassembled WGS sequence"/>
</dbReference>
<gene>
    <name evidence="3" type="ORF">SAMN05421770_103508</name>
</gene>
<evidence type="ECO:0000256" key="1">
    <source>
        <dbReference type="SAM" id="MobiDB-lite"/>
    </source>
</evidence>
<feature type="signal peptide" evidence="2">
    <location>
        <begin position="1"/>
        <end position="27"/>
    </location>
</feature>